<accession>A0A0P7ZJ17</accession>
<dbReference type="SUPFAM" id="SSF52540">
    <property type="entry name" value="P-loop containing nucleoside triphosphate hydrolases"/>
    <property type="match status" value="1"/>
</dbReference>
<dbReference type="Proteomes" id="UP000050360">
    <property type="component" value="Unassembled WGS sequence"/>
</dbReference>
<evidence type="ECO:0000313" key="5">
    <source>
        <dbReference type="Proteomes" id="UP000050360"/>
    </source>
</evidence>
<comment type="caution">
    <text evidence="4">The sequence shown here is derived from an EMBL/GenBank/DDBJ whole genome shotgun (WGS) entry which is preliminary data.</text>
</comment>
<dbReference type="GO" id="GO:0016887">
    <property type="term" value="F:ATP hydrolysis activity"/>
    <property type="evidence" value="ECO:0007669"/>
    <property type="project" value="InterPro"/>
</dbReference>
<dbReference type="PANTHER" id="PTHR42759">
    <property type="entry name" value="MOXR FAMILY PROTEIN"/>
    <property type="match status" value="1"/>
</dbReference>
<feature type="coiled-coil region" evidence="1">
    <location>
        <begin position="514"/>
        <end position="545"/>
    </location>
</feature>
<dbReference type="Pfam" id="PF07726">
    <property type="entry name" value="AAA_3"/>
    <property type="match status" value="1"/>
</dbReference>
<gene>
    <name evidence="4" type="ORF">MPEBLZ_01647</name>
</gene>
<dbReference type="InterPro" id="IPR050764">
    <property type="entry name" value="CbbQ/NirQ/NorQ/GpvN"/>
</dbReference>
<dbReference type="PANTHER" id="PTHR42759:SF1">
    <property type="entry name" value="MAGNESIUM-CHELATASE SUBUNIT CHLD"/>
    <property type="match status" value="1"/>
</dbReference>
<reference evidence="4 5" key="1">
    <citation type="submission" date="2015-09" db="EMBL/GenBank/DDBJ databases">
        <title>A metagenomics-based metabolic model of nitrate-dependent anaerobic oxidation of methane by Methanoperedens-like archaea.</title>
        <authorList>
            <person name="Arshad A."/>
            <person name="Speth D.R."/>
            <person name="De Graaf R.M."/>
            <person name="Op Den Camp H.J."/>
            <person name="Jetten M.S."/>
            <person name="Welte C.U."/>
        </authorList>
    </citation>
    <scope>NUCLEOTIDE SEQUENCE [LARGE SCALE GENOMIC DNA]</scope>
</reference>
<dbReference type="AlphaFoldDB" id="A0A0P7ZJ17"/>
<protein>
    <submittedName>
        <fullName evidence="4">Putative magnesium chelatase</fullName>
    </submittedName>
</protein>
<sequence>MSPRTPAVSTKPSFIHHDKITKGLENIFGSTRESVKISDINVLEMLKLIPITPNSISLLSGIMGTGKTSYARAFTNVFFKDSSLGMIKCDPDKTPHEIFYGTDVASETVYAYDTAGRIERTHEQFIFDPEALAFVTKPIKFANEISRSNKAVQDALLGLFQEGEIEYRGKVFKTEKPFIALLDQNPLHLQSMGARELEPALIDRIDISINMPTTGIFDDLAIQTNKDSSHVLETLLDYDIMKEVFADVEKVRKPLGLKFLTVVISQSLRACKYKKDISSPIFIESIDCVTCEYKNEICSAIEAPIGHRHIESILKFAGSRAWLQKRDEINIEDIITVMPFALAHRLKLKTKAYMDADSTYTWIKEKALPLLVKQLSIYQQMLEEYSKSLEGSKSDFLTAANKCKTNLLYQQIMKRIGEQILSQGNKEIDAVEQVLLNLKNPTRKEIELVVEKPNLKISKMVASFSEKELNEIEAKTDMLSKYELGEKIIKDDKDRKKERKDITYQKNNPVLKNIETIRQRFDKIKEAIRQALEESKLELMMSENEFMGKLLPLLIKYLDNNEIIEFGSKHRDEVIQSIGGAEMNIKREDSQITFILKANTRVDLEEAKTLIGM</sequence>
<dbReference type="Gene3D" id="3.40.50.300">
    <property type="entry name" value="P-loop containing nucleotide triphosphate hydrolases"/>
    <property type="match status" value="1"/>
</dbReference>
<feature type="domain" description="ATPase AAA-3" evidence="2">
    <location>
        <begin position="58"/>
        <end position="205"/>
    </location>
</feature>
<evidence type="ECO:0000259" key="2">
    <source>
        <dbReference type="Pfam" id="PF07726"/>
    </source>
</evidence>
<evidence type="ECO:0000313" key="4">
    <source>
        <dbReference type="EMBL" id="KPQ43773.1"/>
    </source>
</evidence>
<dbReference type="EMBL" id="LKCM01000128">
    <property type="protein sequence ID" value="KPQ43773.1"/>
    <property type="molecule type" value="Genomic_DNA"/>
</dbReference>
<dbReference type="InterPro" id="IPR011703">
    <property type="entry name" value="ATPase_AAA-3"/>
</dbReference>
<dbReference type="Pfam" id="PF17863">
    <property type="entry name" value="AAA_lid_2"/>
    <property type="match status" value="1"/>
</dbReference>
<dbReference type="InterPro" id="IPR041628">
    <property type="entry name" value="ChlI/MoxR_AAA_lid"/>
</dbReference>
<dbReference type="Gene3D" id="1.10.8.80">
    <property type="entry name" value="Magnesium chelatase subunit I, C-Terminal domain"/>
    <property type="match status" value="1"/>
</dbReference>
<dbReference type="InterPro" id="IPR027417">
    <property type="entry name" value="P-loop_NTPase"/>
</dbReference>
<dbReference type="GO" id="GO:0005524">
    <property type="term" value="F:ATP binding"/>
    <property type="evidence" value="ECO:0007669"/>
    <property type="project" value="InterPro"/>
</dbReference>
<evidence type="ECO:0000259" key="3">
    <source>
        <dbReference type="Pfam" id="PF17863"/>
    </source>
</evidence>
<organism evidence="4 5">
    <name type="scientific">Candidatus Methanoperedens nitratireducens</name>
    <dbReference type="NCBI Taxonomy" id="1392998"/>
    <lineage>
        <taxon>Archaea</taxon>
        <taxon>Methanobacteriati</taxon>
        <taxon>Methanobacteriota</taxon>
        <taxon>Stenosarchaea group</taxon>
        <taxon>Methanomicrobia</taxon>
        <taxon>Methanosarcinales</taxon>
        <taxon>ANME-2 cluster</taxon>
        <taxon>Candidatus Methanoperedentaceae</taxon>
        <taxon>Candidatus Methanoperedens</taxon>
    </lineage>
</organism>
<evidence type="ECO:0000256" key="1">
    <source>
        <dbReference type="SAM" id="Coils"/>
    </source>
</evidence>
<name>A0A0P7ZJ17_9EURY</name>
<feature type="domain" description="ChlI/MoxR AAA lid" evidence="3">
    <location>
        <begin position="307"/>
        <end position="350"/>
    </location>
</feature>
<keyword evidence="1" id="KW-0175">Coiled coil</keyword>
<proteinExistence type="predicted"/>